<dbReference type="InterPro" id="IPR004358">
    <property type="entry name" value="Sig_transdc_His_kin-like_C"/>
</dbReference>
<evidence type="ECO:0000313" key="13">
    <source>
        <dbReference type="Proteomes" id="UP001232992"/>
    </source>
</evidence>
<dbReference type="SUPFAM" id="SSF52172">
    <property type="entry name" value="CheY-like"/>
    <property type="match status" value="1"/>
</dbReference>
<evidence type="ECO:0000313" key="12">
    <source>
        <dbReference type="EMBL" id="MDJ1185060.1"/>
    </source>
</evidence>
<proteinExistence type="predicted"/>
<evidence type="ECO:0000256" key="6">
    <source>
        <dbReference type="ARBA" id="ARBA00022777"/>
    </source>
</evidence>
<reference evidence="12 13" key="1">
    <citation type="submission" date="2023-01" db="EMBL/GenBank/DDBJ databases">
        <title>Novel diversity within Roseofilum (Cyanobacteria; Desertifilaceae) from marine benthic mats with descriptions of four novel species.</title>
        <authorList>
            <person name="Wang Y."/>
            <person name="Berthold D.E."/>
            <person name="Hu J."/>
            <person name="Lefler F.W."/>
            <person name="Laughinghouse H.D. IV."/>
        </authorList>
    </citation>
    <scope>NUCLEOTIDE SEQUENCE [LARGE SCALE GENOMIC DNA]</scope>
    <source>
        <strain evidence="12 13">BLCC-M143</strain>
    </source>
</reference>
<evidence type="ECO:0000259" key="11">
    <source>
        <dbReference type="PROSITE" id="PS50110"/>
    </source>
</evidence>
<evidence type="ECO:0000256" key="4">
    <source>
        <dbReference type="ARBA" id="ARBA00022679"/>
    </source>
</evidence>
<dbReference type="CDD" id="cd19920">
    <property type="entry name" value="REC_PA4781-like"/>
    <property type="match status" value="1"/>
</dbReference>
<evidence type="ECO:0000256" key="3">
    <source>
        <dbReference type="ARBA" id="ARBA00022553"/>
    </source>
</evidence>
<feature type="domain" description="Response regulatory" evidence="11">
    <location>
        <begin position="12"/>
        <end position="128"/>
    </location>
</feature>
<evidence type="ECO:0000256" key="7">
    <source>
        <dbReference type="ARBA" id="ARBA00022840"/>
    </source>
</evidence>
<keyword evidence="7" id="KW-0067">ATP-binding</keyword>
<dbReference type="Pfam" id="PF02518">
    <property type="entry name" value="HATPase_c"/>
    <property type="match status" value="1"/>
</dbReference>
<keyword evidence="8" id="KW-0902">Two-component regulatory system</keyword>
<protein>
    <recommendedName>
        <fullName evidence="2">histidine kinase</fullName>
        <ecNumber evidence="2">2.7.13.3</ecNumber>
    </recommendedName>
</protein>
<dbReference type="InterPro" id="IPR003661">
    <property type="entry name" value="HisK_dim/P_dom"/>
</dbReference>
<dbReference type="Proteomes" id="UP001232992">
    <property type="component" value="Unassembled WGS sequence"/>
</dbReference>
<dbReference type="InterPro" id="IPR001789">
    <property type="entry name" value="Sig_transdc_resp-reg_receiver"/>
</dbReference>
<feature type="modified residue" description="4-aspartylphosphate" evidence="9">
    <location>
        <position position="61"/>
    </location>
</feature>
<dbReference type="Gene3D" id="3.30.565.10">
    <property type="entry name" value="Histidine kinase-like ATPase, C-terminal domain"/>
    <property type="match status" value="1"/>
</dbReference>
<dbReference type="Gene3D" id="3.40.50.2300">
    <property type="match status" value="1"/>
</dbReference>
<name>A0ABT7C177_9CYAN</name>
<dbReference type="RefSeq" id="WP_283759711.1">
    <property type="nucleotide sequence ID" value="NZ_JAQOSQ010000025.1"/>
</dbReference>
<dbReference type="PANTHER" id="PTHR43065">
    <property type="entry name" value="SENSOR HISTIDINE KINASE"/>
    <property type="match status" value="1"/>
</dbReference>
<keyword evidence="4" id="KW-0808">Transferase</keyword>
<dbReference type="Pfam" id="PF00072">
    <property type="entry name" value="Response_reg"/>
    <property type="match status" value="1"/>
</dbReference>
<dbReference type="InterPro" id="IPR036890">
    <property type="entry name" value="HATPase_C_sf"/>
</dbReference>
<evidence type="ECO:0000256" key="5">
    <source>
        <dbReference type="ARBA" id="ARBA00022741"/>
    </source>
</evidence>
<comment type="catalytic activity">
    <reaction evidence="1">
        <text>ATP + protein L-histidine = ADP + protein N-phospho-L-histidine.</text>
        <dbReference type="EC" id="2.7.13.3"/>
    </reaction>
</comment>
<dbReference type="CDD" id="cd00082">
    <property type="entry name" value="HisKA"/>
    <property type="match status" value="1"/>
</dbReference>
<dbReference type="Gene3D" id="1.10.287.130">
    <property type="match status" value="1"/>
</dbReference>
<keyword evidence="3 9" id="KW-0597">Phosphoprotein</keyword>
<sequence length="444" mass="49351">MEMTTSSTDRKRLLIVDDTPDNIRLLSLMLSEQGYKVRKALNGEMALNSCSADPPDLVILDIKMPDMDGYTVCQQLKSNPVTCEIPVIFISALDDAIDKVKAFQVGGIDYISKPFQCEEVLARVKSQLTIRDLTFKLEQKVEARTAALVSAFENLQNTHLQLIQSEKMATLGQLLAGIAHEINNPLGFITSNIEFARTEVKQLIEHLALYQQEFPEAGEKIIAHSNEIDLDYLLEDLPTVIESMNLGSDRIYGLSVALRKFSRKNNEQPVEADIYDGLDSTLLILKHRLKANKTRPPITLTIDYADLPRIFCYPEQLNQVFMNLLANSIDALDERAEGEVEKDLPLRTGYEIKVATHVDSDSSKIQIRISDNALGIPESVKPYIFDYQFTTKPPGKGTGLGLAIASQIVQQHGGTLECDSVAQQGTTFTISLPVSPDSFESSEN</sequence>
<dbReference type="EC" id="2.7.13.3" evidence="2"/>
<dbReference type="PROSITE" id="PS50110">
    <property type="entry name" value="RESPONSE_REGULATORY"/>
    <property type="match status" value="1"/>
</dbReference>
<keyword evidence="5" id="KW-0547">Nucleotide-binding</keyword>
<keyword evidence="6" id="KW-0418">Kinase</keyword>
<dbReference type="InterPro" id="IPR003594">
    <property type="entry name" value="HATPase_dom"/>
</dbReference>
<gene>
    <name evidence="12" type="ORF">PMH09_17880</name>
</gene>
<evidence type="ECO:0000256" key="9">
    <source>
        <dbReference type="PROSITE-ProRule" id="PRU00169"/>
    </source>
</evidence>
<dbReference type="InterPro" id="IPR036097">
    <property type="entry name" value="HisK_dim/P_sf"/>
</dbReference>
<dbReference type="SMART" id="SM00448">
    <property type="entry name" value="REC"/>
    <property type="match status" value="1"/>
</dbReference>
<dbReference type="InterPro" id="IPR011006">
    <property type="entry name" value="CheY-like_superfamily"/>
</dbReference>
<comment type="caution">
    <text evidence="12">The sequence shown here is derived from an EMBL/GenBank/DDBJ whole genome shotgun (WGS) entry which is preliminary data.</text>
</comment>
<dbReference type="SUPFAM" id="SSF55874">
    <property type="entry name" value="ATPase domain of HSP90 chaperone/DNA topoisomerase II/histidine kinase"/>
    <property type="match status" value="1"/>
</dbReference>
<dbReference type="SMART" id="SM00387">
    <property type="entry name" value="HATPase_c"/>
    <property type="match status" value="1"/>
</dbReference>
<evidence type="ECO:0000256" key="2">
    <source>
        <dbReference type="ARBA" id="ARBA00012438"/>
    </source>
</evidence>
<dbReference type="PANTHER" id="PTHR43065:SF10">
    <property type="entry name" value="PEROXIDE STRESS-ACTIVATED HISTIDINE KINASE MAK3"/>
    <property type="match status" value="1"/>
</dbReference>
<dbReference type="PROSITE" id="PS50109">
    <property type="entry name" value="HIS_KIN"/>
    <property type="match status" value="1"/>
</dbReference>
<dbReference type="PRINTS" id="PR00344">
    <property type="entry name" value="BCTRLSENSOR"/>
</dbReference>
<evidence type="ECO:0000256" key="1">
    <source>
        <dbReference type="ARBA" id="ARBA00000085"/>
    </source>
</evidence>
<evidence type="ECO:0000256" key="8">
    <source>
        <dbReference type="ARBA" id="ARBA00023012"/>
    </source>
</evidence>
<feature type="domain" description="Histidine kinase" evidence="10">
    <location>
        <begin position="177"/>
        <end position="436"/>
    </location>
</feature>
<evidence type="ECO:0000259" key="10">
    <source>
        <dbReference type="PROSITE" id="PS50109"/>
    </source>
</evidence>
<organism evidence="12 13">
    <name type="scientific">Roseofilum casamattae BLCC-M143</name>
    <dbReference type="NCBI Taxonomy" id="3022442"/>
    <lineage>
        <taxon>Bacteria</taxon>
        <taxon>Bacillati</taxon>
        <taxon>Cyanobacteriota</taxon>
        <taxon>Cyanophyceae</taxon>
        <taxon>Desertifilales</taxon>
        <taxon>Desertifilaceae</taxon>
        <taxon>Roseofilum</taxon>
        <taxon>Roseofilum casamattae</taxon>
    </lineage>
</organism>
<dbReference type="SUPFAM" id="SSF47384">
    <property type="entry name" value="Homodimeric domain of signal transducing histidine kinase"/>
    <property type="match status" value="1"/>
</dbReference>
<dbReference type="InterPro" id="IPR005467">
    <property type="entry name" value="His_kinase_dom"/>
</dbReference>
<keyword evidence="13" id="KW-1185">Reference proteome</keyword>
<dbReference type="EMBL" id="JAQOSQ010000025">
    <property type="protein sequence ID" value="MDJ1185060.1"/>
    <property type="molecule type" value="Genomic_DNA"/>
</dbReference>
<accession>A0ABT7C177</accession>